<name>A0A2Y9DD25_TRIMA</name>
<keyword evidence="1" id="KW-0472">Membrane</keyword>
<dbReference type="OrthoDB" id="9423720at2759"/>
<reference evidence="3" key="1">
    <citation type="submission" date="2025-08" db="UniProtKB">
        <authorList>
            <consortium name="RefSeq"/>
        </authorList>
    </citation>
    <scope>IDENTIFICATION</scope>
</reference>
<gene>
    <name evidence="3" type="primary">CUNH1orf185</name>
</gene>
<keyword evidence="2" id="KW-1185">Reference proteome</keyword>
<organism evidence="2 3">
    <name type="scientific">Trichechus manatus latirostris</name>
    <name type="common">Florida manatee</name>
    <dbReference type="NCBI Taxonomy" id="127582"/>
    <lineage>
        <taxon>Eukaryota</taxon>
        <taxon>Metazoa</taxon>
        <taxon>Chordata</taxon>
        <taxon>Craniata</taxon>
        <taxon>Vertebrata</taxon>
        <taxon>Euteleostomi</taxon>
        <taxon>Mammalia</taxon>
        <taxon>Eutheria</taxon>
        <taxon>Afrotheria</taxon>
        <taxon>Sirenia</taxon>
        <taxon>Trichechidae</taxon>
        <taxon>Trichechus</taxon>
    </lineage>
</organism>
<protein>
    <submittedName>
        <fullName evidence="3">Uncharacterized protein C1orf185 homolog</fullName>
    </submittedName>
</protein>
<evidence type="ECO:0000313" key="3">
    <source>
        <dbReference type="RefSeq" id="XP_004372105.1"/>
    </source>
</evidence>
<dbReference type="AlphaFoldDB" id="A0A2Y9DD25"/>
<sequence>MASPNGFFNYLTYFLAAGAVILGIGFFALASALWFLICKRREIFQNSKLTATDKRCRQRPPKVKNKSHAQCVFISRNFHTGRFQLQEDQRKKEAEHKKAIKDHSEDESCLATNEVFFDPSETSSTTNCSSITVSLSTLPSDCYYSQSIEAAGDWFSDDSLEKKNSRVPFLGEPLMEKVFSYLSTISLEECTENVLNMTHFDDQKDDSIKEIFSRRNTEVEIQNLQHNIE</sequence>
<keyword evidence="1" id="KW-1133">Transmembrane helix</keyword>
<dbReference type="STRING" id="127582.A0A2Y9DD25"/>
<dbReference type="Pfam" id="PF15842">
    <property type="entry name" value="DUF4718"/>
    <property type="match status" value="1"/>
</dbReference>
<evidence type="ECO:0000256" key="1">
    <source>
        <dbReference type="SAM" id="Phobius"/>
    </source>
</evidence>
<feature type="transmembrane region" description="Helical" evidence="1">
    <location>
        <begin position="12"/>
        <end position="37"/>
    </location>
</feature>
<dbReference type="PANTHER" id="PTHR37858:SF1">
    <property type="entry name" value="CHROMOSOME 1 OPEN READING FRAME 185"/>
    <property type="match status" value="1"/>
</dbReference>
<dbReference type="CTD" id="101662209"/>
<proteinExistence type="predicted"/>
<dbReference type="InParanoid" id="A0A2Y9DD25"/>
<dbReference type="KEGG" id="tmu:101349011"/>
<dbReference type="RefSeq" id="XP_004372105.1">
    <property type="nucleotide sequence ID" value="XM_004372048.1"/>
</dbReference>
<dbReference type="Proteomes" id="UP000248480">
    <property type="component" value="Unplaced"/>
</dbReference>
<accession>A0A2Y9DD25</accession>
<dbReference type="PANTHER" id="PTHR37858">
    <property type="entry name" value="HYPOTHETICAL PROTEIN LOC689589"/>
    <property type="match status" value="1"/>
</dbReference>
<dbReference type="InterPro" id="IPR031695">
    <property type="entry name" value="DUF4718"/>
</dbReference>
<dbReference type="GeneID" id="101349011"/>
<keyword evidence="1" id="KW-0812">Transmembrane</keyword>
<evidence type="ECO:0000313" key="2">
    <source>
        <dbReference type="Proteomes" id="UP000248480"/>
    </source>
</evidence>